<gene>
    <name evidence="2" type="ORF">EDD18DRAFT_519273</name>
</gene>
<protein>
    <submittedName>
        <fullName evidence="2">Uncharacterized protein</fullName>
    </submittedName>
</protein>
<dbReference type="Proteomes" id="UP001175228">
    <property type="component" value="Unassembled WGS sequence"/>
</dbReference>
<comment type="caution">
    <text evidence="2">The sequence shown here is derived from an EMBL/GenBank/DDBJ whole genome shotgun (WGS) entry which is preliminary data.</text>
</comment>
<sequence length="323" mass="36282">MPSNRFSFSLPTGFKITLTTAIYGKLSSKSRSPTDGVLLSTSDGTSKKSGKGVNSQTTLRVHVVEETEQGVHHEPSVPFPESFEEDPEENTAKLTSMGIKVRDFATSSSTLPLAELFNHHIAIAEYEIRMRENPRVSPIDGKMLYRLVNLGCISREEARKRWHRMDWDSLLHYESLGKPYPYRTVQGLPVPTTRKEREKIVEEWGHYVVFYDQVKAKSYRAERKAVKTREAGQLAYLEVEKANRERFGGGSSVTSPLRVPPGSCIGPSLRRKRPTMDGNKPGVVIHCDSADALISPPFTPQPATLLGQRCSVESLLQRVERRQ</sequence>
<evidence type="ECO:0000256" key="1">
    <source>
        <dbReference type="SAM" id="MobiDB-lite"/>
    </source>
</evidence>
<dbReference type="AlphaFoldDB" id="A0AA39UTE3"/>
<feature type="region of interest" description="Disordered" evidence="1">
    <location>
        <begin position="247"/>
        <end position="277"/>
    </location>
</feature>
<proteinExistence type="predicted"/>
<evidence type="ECO:0000313" key="2">
    <source>
        <dbReference type="EMBL" id="KAK0492060.1"/>
    </source>
</evidence>
<evidence type="ECO:0000313" key="3">
    <source>
        <dbReference type="Proteomes" id="UP001175228"/>
    </source>
</evidence>
<accession>A0AA39UTE3</accession>
<name>A0AA39UTE3_9AGAR</name>
<organism evidence="2 3">
    <name type="scientific">Armillaria luteobubalina</name>
    <dbReference type="NCBI Taxonomy" id="153913"/>
    <lineage>
        <taxon>Eukaryota</taxon>
        <taxon>Fungi</taxon>
        <taxon>Dikarya</taxon>
        <taxon>Basidiomycota</taxon>
        <taxon>Agaricomycotina</taxon>
        <taxon>Agaricomycetes</taxon>
        <taxon>Agaricomycetidae</taxon>
        <taxon>Agaricales</taxon>
        <taxon>Marasmiineae</taxon>
        <taxon>Physalacriaceae</taxon>
        <taxon>Armillaria</taxon>
    </lineage>
</organism>
<reference evidence="2" key="1">
    <citation type="submission" date="2023-06" db="EMBL/GenBank/DDBJ databases">
        <authorList>
            <consortium name="Lawrence Berkeley National Laboratory"/>
            <person name="Ahrendt S."/>
            <person name="Sahu N."/>
            <person name="Indic B."/>
            <person name="Wong-Bajracharya J."/>
            <person name="Merenyi Z."/>
            <person name="Ke H.-M."/>
            <person name="Monk M."/>
            <person name="Kocsube S."/>
            <person name="Drula E."/>
            <person name="Lipzen A."/>
            <person name="Balint B."/>
            <person name="Henrissat B."/>
            <person name="Andreopoulos B."/>
            <person name="Martin F.M."/>
            <person name="Harder C.B."/>
            <person name="Rigling D."/>
            <person name="Ford K.L."/>
            <person name="Foster G.D."/>
            <person name="Pangilinan J."/>
            <person name="Papanicolaou A."/>
            <person name="Barry K."/>
            <person name="LaButti K."/>
            <person name="Viragh M."/>
            <person name="Koriabine M."/>
            <person name="Yan M."/>
            <person name="Riley R."/>
            <person name="Champramary S."/>
            <person name="Plett K.L."/>
            <person name="Tsai I.J."/>
            <person name="Slot J."/>
            <person name="Sipos G."/>
            <person name="Plett J."/>
            <person name="Nagy L.G."/>
            <person name="Grigoriev I.V."/>
        </authorList>
    </citation>
    <scope>NUCLEOTIDE SEQUENCE</scope>
    <source>
        <strain evidence="2">HWK02</strain>
    </source>
</reference>
<feature type="region of interest" description="Disordered" evidence="1">
    <location>
        <begin position="28"/>
        <end position="89"/>
    </location>
</feature>
<feature type="compositionally biased region" description="Basic and acidic residues" evidence="1">
    <location>
        <begin position="62"/>
        <end position="75"/>
    </location>
</feature>
<dbReference type="EMBL" id="JAUEPU010000031">
    <property type="protein sequence ID" value="KAK0492060.1"/>
    <property type="molecule type" value="Genomic_DNA"/>
</dbReference>
<keyword evidence="3" id="KW-1185">Reference proteome</keyword>